<evidence type="ECO:0000259" key="7">
    <source>
        <dbReference type="Pfam" id="PF02770"/>
    </source>
</evidence>
<dbReference type="InterPro" id="IPR037069">
    <property type="entry name" value="AcylCoA_DH/ox_N_sf"/>
</dbReference>
<evidence type="ECO:0000259" key="8">
    <source>
        <dbReference type="Pfam" id="PF02771"/>
    </source>
</evidence>
<dbReference type="PIRSF" id="PIRSF016578">
    <property type="entry name" value="HsaA"/>
    <property type="match status" value="1"/>
</dbReference>
<feature type="domain" description="Acyl-CoA dehydrogenase/oxidase C-terminal" evidence="6">
    <location>
        <begin position="247"/>
        <end position="395"/>
    </location>
</feature>
<sequence length="401" mass="42585">MYGFQDPSMDPFVWGDLVVNLGLSEEQTAVRRLARDFVAREIAPHVVAWDRAEEVDRGIVNKLGEVGFLGLTVDEEYGGSGGDHLAYCLVTEELGRGDSSVRGIVSVSLGLVAKTIAAWGSEEQKRRWLPGLTAGEYVGCFGLTEPGTGSDAGSLTTRAVREGGDYVVNGTKMFITNGTWADVVLLFARSTDAPGHKGVSAFLVPTDTPGLTRRTVHGKLGLRGQATAELVLEDVRVPASAMLGEEGKGFSVAMSALAKGRMSVAAGCVGIAQAALDAAVRYAGEREQFGGPIARHQLVQELISDIAVDVDAARLLTWRVADLIDRGEPFAVESSKAKLFASEAAVRAASNALQVFGGYGYIDEYPAGKLLRDARVMTLYEGTSQIQKLLIGRSLTGISAF</sequence>
<organism evidence="9 10">
    <name type="scientific">Streptomyces rameus</name>
    <dbReference type="NCBI Taxonomy" id="68261"/>
    <lineage>
        <taxon>Bacteria</taxon>
        <taxon>Bacillati</taxon>
        <taxon>Actinomycetota</taxon>
        <taxon>Actinomycetes</taxon>
        <taxon>Kitasatosporales</taxon>
        <taxon>Streptomycetaceae</taxon>
        <taxon>Streptomyces</taxon>
    </lineage>
</organism>
<keyword evidence="5" id="KW-0560">Oxidoreductase</keyword>
<dbReference type="Pfam" id="PF02770">
    <property type="entry name" value="Acyl-CoA_dh_M"/>
    <property type="match status" value="1"/>
</dbReference>
<evidence type="ECO:0000256" key="4">
    <source>
        <dbReference type="ARBA" id="ARBA00022827"/>
    </source>
</evidence>
<evidence type="ECO:0000256" key="5">
    <source>
        <dbReference type="RuleBase" id="RU362125"/>
    </source>
</evidence>
<feature type="domain" description="Acyl-CoA dehydrogenase/oxidase N-terminal" evidence="8">
    <location>
        <begin position="24"/>
        <end position="136"/>
    </location>
</feature>
<keyword evidence="10" id="KW-1185">Reference proteome</keyword>
<comment type="cofactor">
    <cofactor evidence="1 5">
        <name>FAD</name>
        <dbReference type="ChEBI" id="CHEBI:57692"/>
    </cofactor>
</comment>
<dbReference type="PANTHER" id="PTHR43884">
    <property type="entry name" value="ACYL-COA DEHYDROGENASE"/>
    <property type="match status" value="1"/>
</dbReference>
<evidence type="ECO:0000256" key="3">
    <source>
        <dbReference type="ARBA" id="ARBA00022630"/>
    </source>
</evidence>
<gene>
    <name evidence="9" type="ORF">GCM10010521_20480</name>
</gene>
<protein>
    <submittedName>
        <fullName evidence="9">Acyl-CoA dehydrogenase family protein</fullName>
    </submittedName>
</protein>
<dbReference type="Gene3D" id="2.40.110.10">
    <property type="entry name" value="Butyryl-CoA Dehydrogenase, subunit A, domain 2"/>
    <property type="match status" value="1"/>
</dbReference>
<dbReference type="Proteomes" id="UP001500893">
    <property type="component" value="Unassembled WGS sequence"/>
</dbReference>
<proteinExistence type="inferred from homology"/>
<keyword evidence="3 5" id="KW-0285">Flavoprotein</keyword>
<dbReference type="InterPro" id="IPR006089">
    <property type="entry name" value="Acyl-CoA_DH_CS"/>
</dbReference>
<evidence type="ECO:0000259" key="6">
    <source>
        <dbReference type="Pfam" id="PF00441"/>
    </source>
</evidence>
<keyword evidence="4 5" id="KW-0274">FAD</keyword>
<dbReference type="EMBL" id="BAAAVM010000025">
    <property type="protein sequence ID" value="GAA3134550.1"/>
    <property type="molecule type" value="Genomic_DNA"/>
</dbReference>
<dbReference type="Gene3D" id="1.10.540.10">
    <property type="entry name" value="Acyl-CoA dehydrogenase/oxidase, N-terminal domain"/>
    <property type="match status" value="1"/>
</dbReference>
<dbReference type="InterPro" id="IPR009100">
    <property type="entry name" value="AcylCoA_DH/oxidase_NM_dom_sf"/>
</dbReference>
<dbReference type="PROSITE" id="PS00073">
    <property type="entry name" value="ACYL_COA_DH_2"/>
    <property type="match status" value="1"/>
</dbReference>
<evidence type="ECO:0000313" key="10">
    <source>
        <dbReference type="Proteomes" id="UP001500893"/>
    </source>
</evidence>
<accession>A0ABP6N2Z4</accession>
<dbReference type="SUPFAM" id="SSF47203">
    <property type="entry name" value="Acyl-CoA dehydrogenase C-terminal domain-like"/>
    <property type="match status" value="1"/>
</dbReference>
<dbReference type="SUPFAM" id="SSF56645">
    <property type="entry name" value="Acyl-CoA dehydrogenase NM domain-like"/>
    <property type="match status" value="1"/>
</dbReference>
<dbReference type="Pfam" id="PF00441">
    <property type="entry name" value="Acyl-CoA_dh_1"/>
    <property type="match status" value="1"/>
</dbReference>
<reference evidence="10" key="1">
    <citation type="journal article" date="2019" name="Int. J. Syst. Evol. Microbiol.">
        <title>The Global Catalogue of Microorganisms (GCM) 10K type strain sequencing project: providing services to taxonomists for standard genome sequencing and annotation.</title>
        <authorList>
            <consortium name="The Broad Institute Genomics Platform"/>
            <consortium name="The Broad Institute Genome Sequencing Center for Infectious Disease"/>
            <person name="Wu L."/>
            <person name="Ma J."/>
        </authorList>
    </citation>
    <scope>NUCLEOTIDE SEQUENCE [LARGE SCALE GENOMIC DNA]</scope>
    <source>
        <strain evidence="10">JCM 11574</strain>
    </source>
</reference>
<comment type="caution">
    <text evidence="9">The sequence shown here is derived from an EMBL/GenBank/DDBJ whole genome shotgun (WGS) entry which is preliminary data.</text>
</comment>
<dbReference type="InterPro" id="IPR046373">
    <property type="entry name" value="Acyl-CoA_Oxase/DH_mid-dom_sf"/>
</dbReference>
<dbReference type="InterPro" id="IPR006091">
    <property type="entry name" value="Acyl-CoA_Oxase/DH_mid-dom"/>
</dbReference>
<evidence type="ECO:0000256" key="1">
    <source>
        <dbReference type="ARBA" id="ARBA00001974"/>
    </source>
</evidence>
<feature type="domain" description="Acyl-CoA oxidase/dehydrogenase middle" evidence="7">
    <location>
        <begin position="140"/>
        <end position="235"/>
    </location>
</feature>
<name>A0ABP6N2Z4_9ACTN</name>
<dbReference type="Pfam" id="PF02771">
    <property type="entry name" value="Acyl-CoA_dh_N"/>
    <property type="match status" value="1"/>
</dbReference>
<dbReference type="InterPro" id="IPR036250">
    <property type="entry name" value="AcylCo_DH-like_C"/>
</dbReference>
<dbReference type="InterPro" id="IPR009075">
    <property type="entry name" value="AcylCo_DH/oxidase_C"/>
</dbReference>
<comment type="similarity">
    <text evidence="2 5">Belongs to the acyl-CoA dehydrogenase family.</text>
</comment>
<dbReference type="PANTHER" id="PTHR43884:SF12">
    <property type="entry name" value="ISOVALERYL-COA DEHYDROGENASE, MITOCHONDRIAL-RELATED"/>
    <property type="match status" value="1"/>
</dbReference>
<evidence type="ECO:0000313" key="9">
    <source>
        <dbReference type="EMBL" id="GAA3134550.1"/>
    </source>
</evidence>
<evidence type="ECO:0000256" key="2">
    <source>
        <dbReference type="ARBA" id="ARBA00009347"/>
    </source>
</evidence>
<dbReference type="InterPro" id="IPR013786">
    <property type="entry name" value="AcylCoA_DH/ox_N"/>
</dbReference>
<dbReference type="Gene3D" id="1.20.140.10">
    <property type="entry name" value="Butyryl-CoA Dehydrogenase, subunit A, domain 3"/>
    <property type="match status" value="1"/>
</dbReference>